<feature type="region of interest" description="Disordered" evidence="3">
    <location>
        <begin position="451"/>
        <end position="472"/>
    </location>
</feature>
<feature type="compositionally biased region" description="Low complexity" evidence="3">
    <location>
        <begin position="520"/>
        <end position="537"/>
    </location>
</feature>
<dbReference type="SMART" id="SM00360">
    <property type="entry name" value="RRM"/>
    <property type="match status" value="1"/>
</dbReference>
<dbReference type="GO" id="GO:0003723">
    <property type="term" value="F:RNA binding"/>
    <property type="evidence" value="ECO:0007669"/>
    <property type="project" value="UniProtKB-UniRule"/>
</dbReference>
<feature type="compositionally biased region" description="Polar residues" evidence="3">
    <location>
        <begin position="336"/>
        <end position="350"/>
    </location>
</feature>
<dbReference type="EnsemblProtists" id="EKX31545">
    <property type="protein sequence ID" value="EKX31545"/>
    <property type="gene ID" value="GUITHDRAFT_122270"/>
</dbReference>
<dbReference type="RefSeq" id="XP_005818525.1">
    <property type="nucleotide sequence ID" value="XM_005818468.1"/>
</dbReference>
<proteinExistence type="predicted"/>
<dbReference type="GeneID" id="17288267"/>
<feature type="region of interest" description="Disordered" evidence="3">
    <location>
        <begin position="84"/>
        <end position="154"/>
    </location>
</feature>
<dbReference type="HOGENOM" id="CLU_443103_0_0_1"/>
<feature type="compositionally biased region" description="Pro residues" evidence="3">
    <location>
        <begin position="279"/>
        <end position="292"/>
    </location>
</feature>
<dbReference type="OMA" id="TSAFCAF"/>
<protein>
    <recommendedName>
        <fullName evidence="4">RRM domain-containing protein</fullName>
    </recommendedName>
</protein>
<dbReference type="STRING" id="905079.L1I6Q1"/>
<dbReference type="PANTHER" id="PTHR13968">
    <property type="entry name" value="HETEROGENEOUS NUCLEAR RIBONUCLEOPROTEIN"/>
    <property type="match status" value="1"/>
</dbReference>
<evidence type="ECO:0000256" key="1">
    <source>
        <dbReference type="ARBA" id="ARBA00022884"/>
    </source>
</evidence>
<organism evidence="5">
    <name type="scientific">Guillardia theta (strain CCMP2712)</name>
    <name type="common">Cryptophyte</name>
    <dbReference type="NCBI Taxonomy" id="905079"/>
    <lineage>
        <taxon>Eukaryota</taxon>
        <taxon>Cryptophyceae</taxon>
        <taxon>Pyrenomonadales</taxon>
        <taxon>Geminigeraceae</taxon>
        <taxon>Guillardia</taxon>
    </lineage>
</organism>
<dbReference type="OrthoDB" id="5970at2759"/>
<feature type="domain" description="RRM" evidence="4">
    <location>
        <begin position="10"/>
        <end position="82"/>
    </location>
</feature>
<dbReference type="SUPFAM" id="SSF54928">
    <property type="entry name" value="RNA-binding domain, RBD"/>
    <property type="match status" value="1"/>
</dbReference>
<dbReference type="AlphaFoldDB" id="L1I6Q1"/>
<name>L1I6Q1_GUITC</name>
<dbReference type="InterPro" id="IPR012677">
    <property type="entry name" value="Nucleotide-bd_a/b_plait_sf"/>
</dbReference>
<accession>L1I6Q1</accession>
<feature type="compositionally biased region" description="Basic and acidic residues" evidence="3">
    <location>
        <begin position="84"/>
        <end position="137"/>
    </location>
</feature>
<dbReference type="GO" id="GO:0005634">
    <property type="term" value="C:nucleus"/>
    <property type="evidence" value="ECO:0007669"/>
    <property type="project" value="TreeGrafter"/>
</dbReference>
<dbReference type="InterPro" id="IPR051186">
    <property type="entry name" value="RRM_HNRPC/RALY_subfam"/>
</dbReference>
<evidence type="ECO:0000313" key="6">
    <source>
        <dbReference type="EnsemblProtists" id="EKX31545"/>
    </source>
</evidence>
<dbReference type="EMBL" id="JH993265">
    <property type="protein sequence ID" value="EKX31545.1"/>
    <property type="molecule type" value="Genomic_DNA"/>
</dbReference>
<evidence type="ECO:0000313" key="7">
    <source>
        <dbReference type="Proteomes" id="UP000011087"/>
    </source>
</evidence>
<dbReference type="Pfam" id="PF00076">
    <property type="entry name" value="RRM_1"/>
    <property type="match status" value="1"/>
</dbReference>
<dbReference type="eggNOG" id="KOG0118">
    <property type="taxonomic scope" value="Eukaryota"/>
</dbReference>
<evidence type="ECO:0000256" key="3">
    <source>
        <dbReference type="SAM" id="MobiDB-lite"/>
    </source>
</evidence>
<dbReference type="KEGG" id="gtt:GUITHDRAFT_122270"/>
<sequence length="617" mass="64350">MASGKFPPFCRVFIGNLAAEKTSVHEIERIFSKHGRLAEPPVLRRSFGFVQYDDPRAAQAAIEKENGTVIGGLRIDVNMADNRAVRSKEERRADRNAGNKREREERMPPRGDSRRHKGDDFSRSEFRGRDRDPRGDFRSGGGGGSRDPRAPFEPPSNLIDVFVVRVDNAGRSYCLFVEENITNLNLLYEMREVDLPDLPEALKTAAEKSQVKHIMVVGGRHEHTETVTLGTRLPSGKVEEFREMPVQQAFRQLAGQVGPSPSGHASMSGGGQSGRGNPYGPPMRDPRPPVPGPNHGASPLPMQTGRPMGPSGQGSSVRGGPLPMGGSNGPVPGPYSASSTSMPGGQSQPKMGSGMQPGAVNDMLQSLIQQVQNSGGISALSNESTRAQVLQALQSNPQLVQALVQKMQSGQLPSAASFLSSAASVPGMQPSSSVGGLAPAPHAHPVASSYPGGSYSAGLPPQPSASASGMAGQSMGMSYGGMEGQLMGGGQSASPSLDVNSLKDLLAATAPLLGQGSVLPQSSQPMQQGSSQLQPSSRAYESETSSASAPSNADLLSFLTRGSSGAGASSSDAQGYMSQQPSQQPSASQAGRSSYPPIVPSGRPGGAGPPGAQRFGR</sequence>
<dbReference type="PaxDb" id="55529-EKX31545"/>
<dbReference type="PANTHER" id="PTHR13968:SF26">
    <property type="entry name" value="RRM DOMAIN-CONTAINING PROTEIN"/>
    <property type="match status" value="1"/>
</dbReference>
<dbReference type="InterPro" id="IPR035979">
    <property type="entry name" value="RBD_domain_sf"/>
</dbReference>
<dbReference type="PROSITE" id="PS50102">
    <property type="entry name" value="RRM"/>
    <property type="match status" value="1"/>
</dbReference>
<feature type="compositionally biased region" description="Low complexity" evidence="3">
    <location>
        <begin position="562"/>
        <end position="590"/>
    </location>
</feature>
<feature type="compositionally biased region" description="Polar residues" evidence="3">
    <location>
        <begin position="542"/>
        <end position="551"/>
    </location>
</feature>
<dbReference type="Gene3D" id="3.30.70.330">
    <property type="match status" value="1"/>
</dbReference>
<gene>
    <name evidence="5" type="ORF">GUITHDRAFT_122270</name>
</gene>
<reference evidence="5 7" key="1">
    <citation type="journal article" date="2012" name="Nature">
        <title>Algal genomes reveal evolutionary mosaicism and the fate of nucleomorphs.</title>
        <authorList>
            <consortium name="DOE Joint Genome Institute"/>
            <person name="Curtis B.A."/>
            <person name="Tanifuji G."/>
            <person name="Burki F."/>
            <person name="Gruber A."/>
            <person name="Irimia M."/>
            <person name="Maruyama S."/>
            <person name="Arias M.C."/>
            <person name="Ball S.G."/>
            <person name="Gile G.H."/>
            <person name="Hirakawa Y."/>
            <person name="Hopkins J.F."/>
            <person name="Kuo A."/>
            <person name="Rensing S.A."/>
            <person name="Schmutz J."/>
            <person name="Symeonidi A."/>
            <person name="Elias M."/>
            <person name="Eveleigh R.J."/>
            <person name="Herman E.K."/>
            <person name="Klute M.J."/>
            <person name="Nakayama T."/>
            <person name="Obornik M."/>
            <person name="Reyes-Prieto A."/>
            <person name="Armbrust E.V."/>
            <person name="Aves S.J."/>
            <person name="Beiko R.G."/>
            <person name="Coutinho P."/>
            <person name="Dacks J.B."/>
            <person name="Durnford D.G."/>
            <person name="Fast N.M."/>
            <person name="Green B.R."/>
            <person name="Grisdale C.J."/>
            <person name="Hempel F."/>
            <person name="Henrissat B."/>
            <person name="Hoppner M.P."/>
            <person name="Ishida K."/>
            <person name="Kim E."/>
            <person name="Koreny L."/>
            <person name="Kroth P.G."/>
            <person name="Liu Y."/>
            <person name="Malik S.B."/>
            <person name="Maier U.G."/>
            <person name="McRose D."/>
            <person name="Mock T."/>
            <person name="Neilson J.A."/>
            <person name="Onodera N.T."/>
            <person name="Poole A.M."/>
            <person name="Pritham E.J."/>
            <person name="Richards T.A."/>
            <person name="Rocap G."/>
            <person name="Roy S.W."/>
            <person name="Sarai C."/>
            <person name="Schaack S."/>
            <person name="Shirato S."/>
            <person name="Slamovits C.H."/>
            <person name="Spencer D.F."/>
            <person name="Suzuki S."/>
            <person name="Worden A.Z."/>
            <person name="Zauner S."/>
            <person name="Barry K."/>
            <person name="Bell C."/>
            <person name="Bharti A.K."/>
            <person name="Crow J.A."/>
            <person name="Grimwood J."/>
            <person name="Kramer R."/>
            <person name="Lindquist E."/>
            <person name="Lucas S."/>
            <person name="Salamov A."/>
            <person name="McFadden G.I."/>
            <person name="Lane C.E."/>
            <person name="Keeling P.J."/>
            <person name="Gray M.W."/>
            <person name="Grigoriev I.V."/>
            <person name="Archibald J.M."/>
        </authorList>
    </citation>
    <scope>NUCLEOTIDE SEQUENCE</scope>
    <source>
        <strain evidence="5 7">CCMP2712</strain>
    </source>
</reference>
<evidence type="ECO:0000259" key="4">
    <source>
        <dbReference type="PROSITE" id="PS50102"/>
    </source>
</evidence>
<evidence type="ECO:0000313" key="5">
    <source>
        <dbReference type="EMBL" id="EKX31545.1"/>
    </source>
</evidence>
<dbReference type="InterPro" id="IPR000504">
    <property type="entry name" value="RRM_dom"/>
</dbReference>
<feature type="region of interest" description="Disordered" evidence="3">
    <location>
        <begin position="254"/>
        <end position="358"/>
    </location>
</feature>
<keyword evidence="1 2" id="KW-0694">RNA-binding</keyword>
<keyword evidence="7" id="KW-1185">Reference proteome</keyword>
<dbReference type="Proteomes" id="UP000011087">
    <property type="component" value="Unassembled WGS sequence"/>
</dbReference>
<evidence type="ECO:0000256" key="2">
    <source>
        <dbReference type="PROSITE-ProRule" id="PRU00176"/>
    </source>
</evidence>
<feature type="region of interest" description="Disordered" evidence="3">
    <location>
        <begin position="516"/>
        <end position="617"/>
    </location>
</feature>
<reference evidence="7" key="2">
    <citation type="submission" date="2012-11" db="EMBL/GenBank/DDBJ databases">
        <authorList>
            <person name="Kuo A."/>
            <person name="Curtis B.A."/>
            <person name="Tanifuji G."/>
            <person name="Burki F."/>
            <person name="Gruber A."/>
            <person name="Irimia M."/>
            <person name="Maruyama S."/>
            <person name="Arias M.C."/>
            <person name="Ball S.G."/>
            <person name="Gile G.H."/>
            <person name="Hirakawa Y."/>
            <person name="Hopkins J.F."/>
            <person name="Rensing S.A."/>
            <person name="Schmutz J."/>
            <person name="Symeonidi A."/>
            <person name="Elias M."/>
            <person name="Eveleigh R.J."/>
            <person name="Herman E.K."/>
            <person name="Klute M.J."/>
            <person name="Nakayama T."/>
            <person name="Obornik M."/>
            <person name="Reyes-Prieto A."/>
            <person name="Armbrust E.V."/>
            <person name="Aves S.J."/>
            <person name="Beiko R.G."/>
            <person name="Coutinho P."/>
            <person name="Dacks J.B."/>
            <person name="Durnford D.G."/>
            <person name="Fast N.M."/>
            <person name="Green B.R."/>
            <person name="Grisdale C."/>
            <person name="Hempe F."/>
            <person name="Henrissat B."/>
            <person name="Hoppner M.P."/>
            <person name="Ishida K.-I."/>
            <person name="Kim E."/>
            <person name="Koreny L."/>
            <person name="Kroth P.G."/>
            <person name="Liu Y."/>
            <person name="Malik S.-B."/>
            <person name="Maier U.G."/>
            <person name="McRose D."/>
            <person name="Mock T."/>
            <person name="Neilson J.A."/>
            <person name="Onodera N.T."/>
            <person name="Poole A.M."/>
            <person name="Pritham E.J."/>
            <person name="Richards T.A."/>
            <person name="Rocap G."/>
            <person name="Roy S.W."/>
            <person name="Sarai C."/>
            <person name="Schaack S."/>
            <person name="Shirato S."/>
            <person name="Slamovits C.H."/>
            <person name="Spencer D.F."/>
            <person name="Suzuki S."/>
            <person name="Worden A.Z."/>
            <person name="Zauner S."/>
            <person name="Barry K."/>
            <person name="Bell C."/>
            <person name="Bharti A.K."/>
            <person name="Crow J.A."/>
            <person name="Grimwood J."/>
            <person name="Kramer R."/>
            <person name="Lindquist E."/>
            <person name="Lucas S."/>
            <person name="Salamov A."/>
            <person name="McFadden G.I."/>
            <person name="Lane C.E."/>
            <person name="Keeling P.J."/>
            <person name="Gray M.W."/>
            <person name="Grigoriev I.V."/>
            <person name="Archibald J.M."/>
        </authorList>
    </citation>
    <scope>NUCLEOTIDE SEQUENCE</scope>
    <source>
        <strain evidence="7">CCMP2712</strain>
    </source>
</reference>
<reference evidence="6" key="3">
    <citation type="submission" date="2016-03" db="UniProtKB">
        <authorList>
            <consortium name="EnsemblProtists"/>
        </authorList>
    </citation>
    <scope>IDENTIFICATION</scope>
</reference>